<dbReference type="RefSeq" id="WP_131976316.1">
    <property type="nucleotide sequence ID" value="NZ_SLYB01000009.1"/>
</dbReference>
<evidence type="ECO:0000256" key="11">
    <source>
        <dbReference type="ARBA" id="ARBA00023136"/>
    </source>
</evidence>
<reference evidence="14 15" key="1">
    <citation type="submission" date="2019-03" db="EMBL/GenBank/DDBJ databases">
        <title>Genomic Encyclopedia of Type Strains, Phase IV (KMG-IV): sequencing the most valuable type-strain genomes for metagenomic binning, comparative biology and taxonomic classification.</title>
        <authorList>
            <person name="Goeker M."/>
        </authorList>
    </citation>
    <scope>NUCLEOTIDE SEQUENCE [LARGE SCALE GENOMIC DNA]</scope>
    <source>
        <strain evidence="14 15">DSM 28404</strain>
    </source>
</reference>
<evidence type="ECO:0000256" key="5">
    <source>
        <dbReference type="ARBA" id="ARBA00022475"/>
    </source>
</evidence>
<feature type="transmembrane region" description="Helical" evidence="13">
    <location>
        <begin position="133"/>
        <end position="152"/>
    </location>
</feature>
<evidence type="ECO:0000313" key="15">
    <source>
        <dbReference type="Proteomes" id="UP000295763"/>
    </source>
</evidence>
<evidence type="ECO:0000256" key="1">
    <source>
        <dbReference type="ARBA" id="ARBA00002510"/>
    </source>
</evidence>
<dbReference type="GO" id="GO:0015099">
    <property type="term" value="F:nickel cation transmembrane transporter activity"/>
    <property type="evidence" value="ECO:0007669"/>
    <property type="project" value="UniProtKB-UniRule"/>
</dbReference>
<name>A0A4R2T3C9_9PAST</name>
<keyword evidence="12" id="KW-0170">Cobalt</keyword>
<evidence type="ECO:0000256" key="4">
    <source>
        <dbReference type="ARBA" id="ARBA00022448"/>
    </source>
</evidence>
<sequence>MRLNRWFSLLLLGLLIAAIFYLFPFLFKQVVVWQREFNQLMSGYLHQIKQNPTSAGTWLIAISFAYGVFHSLGPGHGKFIIASYLSTHQSKIKTSIILTVLSSFMQGVVAVAATSIVVVALNLSSAYFKLSELWLERFAFILLMLLGFIWVLQSAKKFLKTYRTSKQKTSLRIKSIQSMAISPHNMMLSAVRNRQEIHDHSAGCACGHQHIPNQSQLNQATDIKSQLLVILSIGMRPCTGAIFILFLSYMLDLFAWGIVATFAMSLGTGITLSAFALLVQYARKLAVRVGQWYLSPHLTKNSDVIIKLTVGILLIMFAGGLLYGSTLPSVGGATLFGR</sequence>
<keyword evidence="11 13" id="KW-0472">Membrane</keyword>
<keyword evidence="9" id="KW-0406">Ion transport</keyword>
<feature type="transmembrane region" description="Helical" evidence="13">
    <location>
        <begin position="227"/>
        <end position="247"/>
    </location>
</feature>
<evidence type="ECO:0000256" key="7">
    <source>
        <dbReference type="ARBA" id="ARBA00022692"/>
    </source>
</evidence>
<dbReference type="GO" id="GO:0010045">
    <property type="term" value="P:response to nickel cation"/>
    <property type="evidence" value="ECO:0007669"/>
    <property type="project" value="TreeGrafter"/>
</dbReference>
<evidence type="ECO:0000256" key="3">
    <source>
        <dbReference type="ARBA" id="ARBA00022426"/>
    </source>
</evidence>
<comment type="similarity">
    <text evidence="13">Belongs to the NiCoT transporter (TC 2.A.52) family.</text>
</comment>
<evidence type="ECO:0000256" key="2">
    <source>
        <dbReference type="ARBA" id="ARBA00004651"/>
    </source>
</evidence>
<evidence type="ECO:0000313" key="14">
    <source>
        <dbReference type="EMBL" id="TCP95344.1"/>
    </source>
</evidence>
<gene>
    <name evidence="14" type="ORF">EDC44_10937</name>
</gene>
<keyword evidence="10" id="KW-0921">Nickel transport</keyword>
<keyword evidence="4 13" id="KW-0813">Transport</keyword>
<evidence type="ECO:0000256" key="6">
    <source>
        <dbReference type="ARBA" id="ARBA00022596"/>
    </source>
</evidence>
<comment type="subcellular location">
    <subcellularLocation>
        <location evidence="2 13">Cell membrane</location>
        <topology evidence="2 13">Multi-pass membrane protein</topology>
    </subcellularLocation>
</comment>
<evidence type="ECO:0000256" key="13">
    <source>
        <dbReference type="RuleBase" id="RU362101"/>
    </source>
</evidence>
<feature type="transmembrane region" description="Helical" evidence="13">
    <location>
        <begin position="253"/>
        <end position="279"/>
    </location>
</feature>
<dbReference type="GO" id="GO:0005886">
    <property type="term" value="C:plasma membrane"/>
    <property type="evidence" value="ECO:0007669"/>
    <property type="project" value="UniProtKB-SubCell"/>
</dbReference>
<evidence type="ECO:0000256" key="10">
    <source>
        <dbReference type="ARBA" id="ARBA00023112"/>
    </source>
</evidence>
<keyword evidence="6" id="KW-0533">Nickel</keyword>
<proteinExistence type="inferred from homology"/>
<organism evidence="14 15">
    <name type="scientific">Cricetibacter osteomyelitidis</name>
    <dbReference type="NCBI Taxonomy" id="1521931"/>
    <lineage>
        <taxon>Bacteria</taxon>
        <taxon>Pseudomonadati</taxon>
        <taxon>Pseudomonadota</taxon>
        <taxon>Gammaproteobacteria</taxon>
        <taxon>Pasteurellales</taxon>
        <taxon>Pasteurellaceae</taxon>
        <taxon>Cricetibacter</taxon>
    </lineage>
</organism>
<dbReference type="Pfam" id="PF03824">
    <property type="entry name" value="NicO"/>
    <property type="match status" value="1"/>
</dbReference>
<comment type="function">
    <text evidence="1">Efflux system for nickel and cobalt.</text>
</comment>
<evidence type="ECO:0000256" key="9">
    <source>
        <dbReference type="ARBA" id="ARBA00023065"/>
    </source>
</evidence>
<dbReference type="InterPro" id="IPR011541">
    <property type="entry name" value="Ni/Co_transpt_high_affinity"/>
</dbReference>
<evidence type="ECO:0000256" key="8">
    <source>
        <dbReference type="ARBA" id="ARBA00022989"/>
    </source>
</evidence>
<evidence type="ECO:0000256" key="12">
    <source>
        <dbReference type="ARBA" id="ARBA00023285"/>
    </source>
</evidence>
<dbReference type="PANTHER" id="PTHR40659:SF1">
    <property type="entry name" value="NICKEL_COBALT EFFLUX SYSTEM RCNA"/>
    <property type="match status" value="1"/>
</dbReference>
<keyword evidence="15" id="KW-1185">Reference proteome</keyword>
<keyword evidence="7 13" id="KW-0812">Transmembrane</keyword>
<dbReference type="InterPro" id="IPR051224">
    <property type="entry name" value="NiCoT_RcnA"/>
</dbReference>
<dbReference type="GO" id="GO:0006824">
    <property type="term" value="P:cobalt ion transport"/>
    <property type="evidence" value="ECO:0007669"/>
    <property type="project" value="UniProtKB-KW"/>
</dbReference>
<accession>A0A4R2T3C9</accession>
<dbReference type="PANTHER" id="PTHR40659">
    <property type="entry name" value="NICKEL/COBALT EFFLUX SYSTEM RCNA"/>
    <property type="match status" value="1"/>
</dbReference>
<dbReference type="Proteomes" id="UP000295763">
    <property type="component" value="Unassembled WGS sequence"/>
</dbReference>
<feature type="transmembrane region" description="Helical" evidence="13">
    <location>
        <begin position="55"/>
        <end position="75"/>
    </location>
</feature>
<keyword evidence="5" id="KW-1003">Cell membrane</keyword>
<feature type="transmembrane region" description="Helical" evidence="13">
    <location>
        <begin position="7"/>
        <end position="27"/>
    </location>
</feature>
<dbReference type="OrthoDB" id="9812956at2"/>
<dbReference type="AlphaFoldDB" id="A0A4R2T3C9"/>
<comment type="caution">
    <text evidence="14">The sequence shown here is derived from an EMBL/GenBank/DDBJ whole genome shotgun (WGS) entry which is preliminary data.</text>
</comment>
<dbReference type="EMBL" id="SLYB01000009">
    <property type="protein sequence ID" value="TCP95344.1"/>
    <property type="molecule type" value="Genomic_DNA"/>
</dbReference>
<keyword evidence="3" id="KW-0171">Cobalt transport</keyword>
<feature type="transmembrane region" description="Helical" evidence="13">
    <location>
        <begin position="96"/>
        <end position="121"/>
    </location>
</feature>
<feature type="transmembrane region" description="Helical" evidence="13">
    <location>
        <begin position="304"/>
        <end position="323"/>
    </location>
</feature>
<dbReference type="GO" id="GO:0046583">
    <property type="term" value="F:monoatomic cation efflux transmembrane transporter activity"/>
    <property type="evidence" value="ECO:0007669"/>
    <property type="project" value="TreeGrafter"/>
</dbReference>
<keyword evidence="8 13" id="KW-1133">Transmembrane helix</keyword>
<dbReference type="GO" id="GO:0032025">
    <property type="term" value="P:response to cobalt ion"/>
    <property type="evidence" value="ECO:0007669"/>
    <property type="project" value="TreeGrafter"/>
</dbReference>
<protein>
    <recommendedName>
        <fullName evidence="13">Nickel/cobalt efflux system</fullName>
    </recommendedName>
</protein>